<dbReference type="Gene3D" id="3.40.50.300">
    <property type="entry name" value="P-loop containing nucleotide triphosphate hydrolases"/>
    <property type="match status" value="1"/>
</dbReference>
<proteinExistence type="predicted"/>
<organism evidence="1 2">
    <name type="scientific">Sphingobacterium suaedae</name>
    <dbReference type="NCBI Taxonomy" id="1686402"/>
    <lineage>
        <taxon>Bacteria</taxon>
        <taxon>Pseudomonadati</taxon>
        <taxon>Bacteroidota</taxon>
        <taxon>Sphingobacteriia</taxon>
        <taxon>Sphingobacteriales</taxon>
        <taxon>Sphingobacteriaceae</taxon>
        <taxon>Sphingobacterium</taxon>
    </lineage>
</organism>
<dbReference type="SUPFAM" id="SSF52540">
    <property type="entry name" value="P-loop containing nucleoside triphosphate hydrolases"/>
    <property type="match status" value="1"/>
</dbReference>
<gene>
    <name evidence="1" type="ORF">ACFSR5_18240</name>
</gene>
<dbReference type="RefSeq" id="WP_380905909.1">
    <property type="nucleotide sequence ID" value="NZ_JBHUEG010000017.1"/>
</dbReference>
<protein>
    <recommendedName>
        <fullName evidence="3">AAA+ ATPase domain-containing protein</fullName>
    </recommendedName>
</protein>
<evidence type="ECO:0000313" key="2">
    <source>
        <dbReference type="Proteomes" id="UP001597545"/>
    </source>
</evidence>
<name>A0ABW5KLT9_9SPHI</name>
<dbReference type="InterPro" id="IPR027417">
    <property type="entry name" value="P-loop_NTPase"/>
</dbReference>
<sequence length="1311" mass="151731">MKIKRQELLNELYQFALDGNGLVVGIPGIGKSYLLRQLKDVLVDNDILCFIIKIDNAYDSSDDAIAAELGIEGNWIETLSNIELRNENKAVLIFDAFDAARDEGKRRGFLTQIRKAKALLRDKWHLIVSARTYDAKKSADLMKLFSPSSSGGGYSSARMLTIGKLKENEIKDASAFPNLYGFYLESTSELKEILHVPFFLKVLETILADYTNDNLEDIKRYKSETQLLDFFWQRKVDDTESALLTQQFLLWFTNKLVESKTLSIPKADLLQQGEQSQFKIFEYLRSELIIDEVSFKNTRIAYAHNIFFDYAVSRLCIDHNYKSLTDFISQDYSRAFFLRPSFVYFFTSVWYDDKGIFWNLYQQLIDNQQKEIQLFVRLIINSTIASQFTDIDELRVILDLNGSDKGNESIRNILQSIRFIRKRTLSQDVFLLSLLSKDLQLPYLFEFAFLLERAIKDVQNDLLSICGDSARNLLFYILQNRNTEARVFLDRIGSSRAVELVSRTFSTNPVQSREALRSIFPIINERGFEINYFSSLADDIQYFVDQDPQLVSEVYKLIFGYQETSDEKTQMNASVVMNFISNRRQDFEMCYFRLEQFFPNFLSSSPELAIVTGIEIVNNQVSGKRGHSEFENGFTFDYQGITCTFYPDYSSIWSDRQFQDKTEQIGEHITKYISELYTEDQKKQADSLVKTYIENAKVGFLWKLLMDLAAQHPLAMFDVIFPLIKVPRFFSSSEVSYEVRAFLEKVNSDLTSEQMHEIEDVIFEAYPIEREYGIQAALSILKPESLQTDRAKDFMATRETIANKRPVESSFSVTPYTTEERLKDLGVNVGDSEIAELTKSINYLDAFTNLFLNSTPTYREAKPHLDVAFDLWTKLEKKDDLPEELKYTLLNSIAKTAAISARDISELPKKDLDLLKKVISYAFSYVSKYDEQQQDSSPAHGYSPTPRIEATEALPLIYVHDEDTEFLELYKSAVTDQNSVVRYNAIKNLQYLFDKHFDTYRELLFNCLEDESEPFNYAALFSALYFKKGRIVEDGIEVVKLANRKTNFFEQQNPFVDAYAEVLLWFLNYPEMTIAFDTLTDGYRYSAFSNSVIFRLFKQIKTYERREIFVESIPAINAKLQVVENYIEQAGVQLTSAKDFSVHQPEVESALKTFDEIIMRIHFALESNQRISKNQKSPANENNRKDLYFITKPLIKQILYYSSQVGDKGIMLARTAHYLVQTLNSVIGYDAKEILSMVAAITRYSMQVGYTFDSYAIREIVSLTEKLLADHRELLLQDDAFQDLLSILEIHVNSGWIDALELLWKLDEVFK</sequence>
<dbReference type="SUPFAM" id="SSF48371">
    <property type="entry name" value="ARM repeat"/>
    <property type="match status" value="1"/>
</dbReference>
<accession>A0ABW5KLT9</accession>
<evidence type="ECO:0000313" key="1">
    <source>
        <dbReference type="EMBL" id="MFD2549589.1"/>
    </source>
</evidence>
<dbReference type="Proteomes" id="UP001597545">
    <property type="component" value="Unassembled WGS sequence"/>
</dbReference>
<dbReference type="InterPro" id="IPR016024">
    <property type="entry name" value="ARM-type_fold"/>
</dbReference>
<dbReference type="EMBL" id="JBHULR010000019">
    <property type="protein sequence ID" value="MFD2549589.1"/>
    <property type="molecule type" value="Genomic_DNA"/>
</dbReference>
<evidence type="ECO:0008006" key="3">
    <source>
        <dbReference type="Google" id="ProtNLM"/>
    </source>
</evidence>
<reference evidence="2" key="1">
    <citation type="journal article" date="2019" name="Int. J. Syst. Evol. Microbiol.">
        <title>The Global Catalogue of Microorganisms (GCM) 10K type strain sequencing project: providing services to taxonomists for standard genome sequencing and annotation.</title>
        <authorList>
            <consortium name="The Broad Institute Genomics Platform"/>
            <consortium name="The Broad Institute Genome Sequencing Center for Infectious Disease"/>
            <person name="Wu L."/>
            <person name="Ma J."/>
        </authorList>
    </citation>
    <scope>NUCLEOTIDE SEQUENCE [LARGE SCALE GENOMIC DNA]</scope>
    <source>
        <strain evidence="2">KCTC 42662</strain>
    </source>
</reference>
<keyword evidence="2" id="KW-1185">Reference proteome</keyword>
<comment type="caution">
    <text evidence="1">The sequence shown here is derived from an EMBL/GenBank/DDBJ whole genome shotgun (WGS) entry which is preliminary data.</text>
</comment>